<dbReference type="GO" id="GO:0003724">
    <property type="term" value="F:RNA helicase activity"/>
    <property type="evidence" value="ECO:0007669"/>
    <property type="project" value="TreeGrafter"/>
</dbReference>
<evidence type="ECO:0000256" key="2">
    <source>
        <dbReference type="ARBA" id="ARBA00022801"/>
    </source>
</evidence>
<keyword evidence="2" id="KW-0378">Hydrolase</keyword>
<feature type="region of interest" description="Disordered" evidence="5">
    <location>
        <begin position="25"/>
        <end position="49"/>
    </location>
</feature>
<dbReference type="InterPro" id="IPR011545">
    <property type="entry name" value="DEAD/DEAH_box_helicase_dom"/>
</dbReference>
<dbReference type="AlphaFoldDB" id="A0A9K3PSK5"/>
<evidence type="ECO:0000256" key="3">
    <source>
        <dbReference type="ARBA" id="ARBA00022806"/>
    </source>
</evidence>
<dbReference type="GO" id="GO:0016787">
    <property type="term" value="F:hydrolase activity"/>
    <property type="evidence" value="ECO:0007669"/>
    <property type="project" value="UniProtKB-KW"/>
</dbReference>
<keyword evidence="4" id="KW-0067">ATP-binding</keyword>
<dbReference type="SMART" id="SM00490">
    <property type="entry name" value="HELICc"/>
    <property type="match status" value="1"/>
</dbReference>
<dbReference type="PROSITE" id="PS51192">
    <property type="entry name" value="HELICASE_ATP_BIND_1"/>
    <property type="match status" value="1"/>
</dbReference>
<reference evidence="9" key="2">
    <citation type="submission" date="2021-04" db="EMBL/GenBank/DDBJ databases">
        <authorList>
            <person name="Podell S."/>
        </authorList>
    </citation>
    <scope>NUCLEOTIDE SEQUENCE</scope>
    <source>
        <strain evidence="9">Hildebrandi</strain>
    </source>
</reference>
<evidence type="ECO:0000313" key="10">
    <source>
        <dbReference type="Proteomes" id="UP000693970"/>
    </source>
</evidence>
<evidence type="ECO:0000259" key="7">
    <source>
        <dbReference type="PROSITE" id="PS51192"/>
    </source>
</evidence>
<comment type="caution">
    <text evidence="9">The sequence shown here is derived from an EMBL/GenBank/DDBJ whole genome shotgun (WGS) entry which is preliminary data.</text>
</comment>
<dbReference type="SMART" id="SM00487">
    <property type="entry name" value="DEXDc"/>
    <property type="match status" value="1"/>
</dbReference>
<dbReference type="PANTHER" id="PTHR47963:SF10">
    <property type="entry name" value="ATP-DEPENDENT RNA HELICASE DDX6_DHH1"/>
    <property type="match status" value="1"/>
</dbReference>
<feature type="compositionally biased region" description="Polar residues" evidence="5">
    <location>
        <begin position="28"/>
        <end position="48"/>
    </location>
</feature>
<feature type="signal peptide" evidence="6">
    <location>
        <begin position="1"/>
        <end position="21"/>
    </location>
</feature>
<keyword evidence="3 9" id="KW-0347">Helicase</keyword>
<evidence type="ECO:0000256" key="5">
    <source>
        <dbReference type="SAM" id="MobiDB-lite"/>
    </source>
</evidence>
<proteinExistence type="predicted"/>
<feature type="chain" id="PRO_5039910311" evidence="6">
    <location>
        <begin position="22"/>
        <end position="578"/>
    </location>
</feature>
<feature type="compositionally biased region" description="Low complexity" evidence="5">
    <location>
        <begin position="273"/>
        <end position="288"/>
    </location>
</feature>
<dbReference type="PROSITE" id="PS51194">
    <property type="entry name" value="HELICASE_CTER"/>
    <property type="match status" value="1"/>
</dbReference>
<dbReference type="GO" id="GO:0003723">
    <property type="term" value="F:RNA binding"/>
    <property type="evidence" value="ECO:0007669"/>
    <property type="project" value="TreeGrafter"/>
</dbReference>
<sequence length="578" mass="64346">MLMVWMGVVWTVTTTTRTVQAFCPTPSSPSSLLRHTHNNSSPTPNWCNPITRRQRLRVGDSQQQPKQQVEEQSSLLLHDATLSKDTFQDLYGDHLPTWLIENCRSNGFERPTLIQQRTLDAYFGIQDPQDKRQQQQQQGPPNSMVIQAQTGSGKSLCYLLPLLSQLQDRASVQAVVIVPTRELGLQVATLAKRLVGRQFMIMSLLQGSQLRRQRAWAWAETPQVVIGTPTEVLDMIQYGGIPRISSIRTVVVDEVDACLVHRSGARLQGGTTTGKSSMEPSSSTSTTLSSSLHQLLSKHLSPTFAADDEDDGHGSGDDTSFVVAVADPSVNTKSGGRNRRKIRHRQTIFCSATIPQHRYFLKQCLANQWTLEEPFFVCTSPGEALPPTLQHGYMVCQSQDHKLATLQRVLKKVFAPNNKVLIFCDPIRPLEDYATTIARTIQGVVYVDGKMQPHDVHGIPVVSVLRFEDSLSQRSGATKVFDNSSDYTDDTVPSFRVLLTTDLAARGLDLRGVSHVIHFDLPVDADTYVHRSGRTGRFHRTGQVLSIVTADQEFVLKRLSNVLQVDVKCVGRQKTSNK</sequence>
<evidence type="ECO:0000256" key="1">
    <source>
        <dbReference type="ARBA" id="ARBA00022741"/>
    </source>
</evidence>
<keyword evidence="10" id="KW-1185">Reference proteome</keyword>
<dbReference type="CDD" id="cd18787">
    <property type="entry name" value="SF2_C_DEAD"/>
    <property type="match status" value="1"/>
</dbReference>
<dbReference type="Pfam" id="PF00271">
    <property type="entry name" value="Helicase_C"/>
    <property type="match status" value="1"/>
</dbReference>
<name>A0A9K3PSK5_9STRA</name>
<dbReference type="InterPro" id="IPR001650">
    <property type="entry name" value="Helicase_C-like"/>
</dbReference>
<evidence type="ECO:0000256" key="4">
    <source>
        <dbReference type="ARBA" id="ARBA00022840"/>
    </source>
</evidence>
<evidence type="ECO:0000313" key="9">
    <source>
        <dbReference type="EMBL" id="KAG7357808.1"/>
    </source>
</evidence>
<organism evidence="9 10">
    <name type="scientific">Nitzschia inconspicua</name>
    <dbReference type="NCBI Taxonomy" id="303405"/>
    <lineage>
        <taxon>Eukaryota</taxon>
        <taxon>Sar</taxon>
        <taxon>Stramenopiles</taxon>
        <taxon>Ochrophyta</taxon>
        <taxon>Bacillariophyta</taxon>
        <taxon>Bacillariophyceae</taxon>
        <taxon>Bacillariophycidae</taxon>
        <taxon>Bacillariales</taxon>
        <taxon>Bacillariaceae</taxon>
        <taxon>Nitzschia</taxon>
    </lineage>
</organism>
<evidence type="ECO:0000259" key="8">
    <source>
        <dbReference type="PROSITE" id="PS51194"/>
    </source>
</evidence>
<gene>
    <name evidence="9" type="ORF">IV203_014395</name>
</gene>
<dbReference type="Pfam" id="PF00270">
    <property type="entry name" value="DEAD"/>
    <property type="match status" value="1"/>
</dbReference>
<feature type="domain" description="Helicase ATP-binding" evidence="7">
    <location>
        <begin position="135"/>
        <end position="372"/>
    </location>
</feature>
<dbReference type="Proteomes" id="UP000693970">
    <property type="component" value="Unassembled WGS sequence"/>
</dbReference>
<accession>A0A9K3PSK5</accession>
<dbReference type="InterPro" id="IPR014001">
    <property type="entry name" value="Helicase_ATP-bd"/>
</dbReference>
<keyword evidence="1" id="KW-0547">Nucleotide-binding</keyword>
<keyword evidence="6" id="KW-0732">Signal</keyword>
<protein>
    <submittedName>
        <fullName evidence="9">DEAD/DEAH box helicase domain protein</fullName>
    </submittedName>
</protein>
<feature type="domain" description="Helicase C-terminal" evidence="8">
    <location>
        <begin position="405"/>
        <end position="578"/>
    </location>
</feature>
<dbReference type="EMBL" id="JAGRRH010000014">
    <property type="protein sequence ID" value="KAG7357808.1"/>
    <property type="molecule type" value="Genomic_DNA"/>
</dbReference>
<dbReference type="PANTHER" id="PTHR47963">
    <property type="entry name" value="DEAD-BOX ATP-DEPENDENT RNA HELICASE 47, MITOCHONDRIAL"/>
    <property type="match status" value="1"/>
</dbReference>
<reference evidence="9" key="1">
    <citation type="journal article" date="2021" name="Sci. Rep.">
        <title>Diploid genomic architecture of Nitzschia inconspicua, an elite biomass production diatom.</title>
        <authorList>
            <person name="Oliver A."/>
            <person name="Podell S."/>
            <person name="Pinowska A."/>
            <person name="Traller J.C."/>
            <person name="Smith S.R."/>
            <person name="McClure R."/>
            <person name="Beliaev A."/>
            <person name="Bohutskyi P."/>
            <person name="Hill E.A."/>
            <person name="Rabines A."/>
            <person name="Zheng H."/>
            <person name="Allen L.Z."/>
            <person name="Kuo A."/>
            <person name="Grigoriev I.V."/>
            <person name="Allen A.E."/>
            <person name="Hazlebeck D."/>
            <person name="Allen E.E."/>
        </authorList>
    </citation>
    <scope>NUCLEOTIDE SEQUENCE</scope>
    <source>
        <strain evidence="9">Hildebrandi</strain>
    </source>
</reference>
<dbReference type="GO" id="GO:0005524">
    <property type="term" value="F:ATP binding"/>
    <property type="evidence" value="ECO:0007669"/>
    <property type="project" value="UniProtKB-KW"/>
</dbReference>
<feature type="region of interest" description="Disordered" evidence="5">
    <location>
        <begin position="268"/>
        <end position="288"/>
    </location>
</feature>
<dbReference type="OrthoDB" id="10256233at2759"/>
<evidence type="ECO:0000256" key="6">
    <source>
        <dbReference type="SAM" id="SignalP"/>
    </source>
</evidence>
<dbReference type="InterPro" id="IPR050547">
    <property type="entry name" value="DEAD_box_RNA_helicases"/>
</dbReference>